<dbReference type="SUPFAM" id="SSF53448">
    <property type="entry name" value="Nucleotide-diphospho-sugar transferases"/>
    <property type="match status" value="1"/>
</dbReference>
<name>A0A2U2J521_9SPHN</name>
<dbReference type="PANTHER" id="PTHR43685">
    <property type="entry name" value="GLYCOSYLTRANSFERASE"/>
    <property type="match status" value="1"/>
</dbReference>
<dbReference type="CDD" id="cd00761">
    <property type="entry name" value="Glyco_tranf_GTA_type"/>
    <property type="match status" value="1"/>
</dbReference>
<sequence>MSPLISVIIPVFNAGPGLHKTLASARRQSYSRIEIIIVDDGSTDGSLDLARAAAREDDRIRVISQANGGVAVARNAGVLAAQGDFVAPLDADDIWHPEKLERQIRCFANAGDDVGLVYSWYRRIDEDDVVVAPSPSPVIEGWVLHRHLDWNFISNGSSPLIRTHIARECRYDRRLRDAGNQGCEDYLLQLQIARRHRFGCAPGFLVGYRRSNSSMSSSVARMIRSHIQMYQILMPDLDSDARRLACEKTAALFVDLARNRLRRGHVAEALGSLGEAWRHSGLATICQAFGQVPAALRQIRAAGRGAGGSGRAEVGRRFDELDPMECEGLWRPRRRLARLNGLKELDDARRRMDPHRV</sequence>
<evidence type="ECO:0000259" key="1">
    <source>
        <dbReference type="Pfam" id="PF00535"/>
    </source>
</evidence>
<dbReference type="RefSeq" id="WP_109271566.1">
    <property type="nucleotide sequence ID" value="NZ_QFFF01000001.1"/>
</dbReference>
<protein>
    <submittedName>
        <fullName evidence="2">Glycosyltransferase family 2 protein</fullName>
    </submittedName>
</protein>
<feature type="domain" description="Glycosyltransferase 2-like" evidence="1">
    <location>
        <begin position="6"/>
        <end position="128"/>
    </location>
</feature>
<dbReference type="GO" id="GO:0016740">
    <property type="term" value="F:transferase activity"/>
    <property type="evidence" value="ECO:0007669"/>
    <property type="project" value="UniProtKB-KW"/>
</dbReference>
<evidence type="ECO:0000313" key="2">
    <source>
        <dbReference type="EMBL" id="PWG03428.1"/>
    </source>
</evidence>
<reference evidence="2 3" key="1">
    <citation type="submission" date="2018-05" db="EMBL/GenBank/DDBJ databases">
        <title>Genome of Sphingosinicella humi QZX222.</title>
        <authorList>
            <person name="Qiao Z."/>
            <person name="Wang G."/>
        </authorList>
    </citation>
    <scope>NUCLEOTIDE SEQUENCE [LARGE SCALE GENOMIC DNA]</scope>
    <source>
        <strain evidence="2 3">QZX222</strain>
    </source>
</reference>
<dbReference type="Proteomes" id="UP000245916">
    <property type="component" value="Unassembled WGS sequence"/>
</dbReference>
<keyword evidence="3" id="KW-1185">Reference proteome</keyword>
<dbReference type="InterPro" id="IPR001173">
    <property type="entry name" value="Glyco_trans_2-like"/>
</dbReference>
<evidence type="ECO:0000313" key="3">
    <source>
        <dbReference type="Proteomes" id="UP000245916"/>
    </source>
</evidence>
<comment type="caution">
    <text evidence="2">The sequence shown here is derived from an EMBL/GenBank/DDBJ whole genome shotgun (WGS) entry which is preliminary data.</text>
</comment>
<organism evidence="2 3">
    <name type="scientific">Allosphingosinicella humi</name>
    <dbReference type="NCBI Taxonomy" id="2068657"/>
    <lineage>
        <taxon>Bacteria</taxon>
        <taxon>Pseudomonadati</taxon>
        <taxon>Pseudomonadota</taxon>
        <taxon>Alphaproteobacteria</taxon>
        <taxon>Sphingomonadales</taxon>
        <taxon>Sphingomonadaceae</taxon>
        <taxon>Allosphingosinicella</taxon>
    </lineage>
</organism>
<dbReference type="AlphaFoldDB" id="A0A2U2J521"/>
<dbReference type="OrthoDB" id="276604at2"/>
<proteinExistence type="predicted"/>
<keyword evidence="2" id="KW-0808">Transferase</keyword>
<dbReference type="Pfam" id="PF00535">
    <property type="entry name" value="Glycos_transf_2"/>
    <property type="match status" value="1"/>
</dbReference>
<dbReference type="InterPro" id="IPR029044">
    <property type="entry name" value="Nucleotide-diphossugar_trans"/>
</dbReference>
<gene>
    <name evidence="2" type="ORF">DF286_11525</name>
</gene>
<accession>A0A2U2J521</accession>
<dbReference type="EMBL" id="QFFF01000001">
    <property type="protein sequence ID" value="PWG03428.1"/>
    <property type="molecule type" value="Genomic_DNA"/>
</dbReference>
<dbReference type="PANTHER" id="PTHR43685:SF2">
    <property type="entry name" value="GLYCOSYLTRANSFERASE 2-LIKE DOMAIN-CONTAINING PROTEIN"/>
    <property type="match status" value="1"/>
</dbReference>
<dbReference type="Gene3D" id="3.90.550.10">
    <property type="entry name" value="Spore Coat Polysaccharide Biosynthesis Protein SpsA, Chain A"/>
    <property type="match status" value="1"/>
</dbReference>
<dbReference type="InterPro" id="IPR050834">
    <property type="entry name" value="Glycosyltransf_2"/>
</dbReference>